<dbReference type="PROSITE" id="PS51257">
    <property type="entry name" value="PROKAR_LIPOPROTEIN"/>
    <property type="match status" value="1"/>
</dbReference>
<name>A0ABQ5TIP3_9BACI</name>
<dbReference type="RefSeq" id="WP_077596555.1">
    <property type="nucleotide sequence ID" value="NZ_BSKO01000001.1"/>
</dbReference>
<dbReference type="EMBL" id="BSKO01000001">
    <property type="protein sequence ID" value="GLO66744.1"/>
    <property type="molecule type" value="Genomic_DNA"/>
</dbReference>
<protein>
    <recommendedName>
        <fullName evidence="3">Lipoprotein</fullName>
    </recommendedName>
</protein>
<sequence length="177" mass="20356">MYRLIKKFLIVLIVMLVLAGCGEKKDTLEILFFSQITEDIEDDVINELEQIYPESTKQFQSKFYASVYERLIGEIAAHNGDILIVEADMLTPGTFDSEGLVPFKLTEDRKNQISQDYKLIYKKTNEEQVYAMPINKKSALFENLDIELDTELVALVPIYSEHQDLAVQIGMEFSGFR</sequence>
<proteinExistence type="predicted"/>
<dbReference type="Proteomes" id="UP001275436">
    <property type="component" value="Unassembled WGS sequence"/>
</dbReference>
<comment type="caution">
    <text evidence="1">The sequence shown here is derived from an EMBL/GenBank/DDBJ whole genome shotgun (WGS) entry which is preliminary data.</text>
</comment>
<evidence type="ECO:0000313" key="1">
    <source>
        <dbReference type="EMBL" id="GLO66744.1"/>
    </source>
</evidence>
<reference evidence="1 2" key="1">
    <citation type="submission" date="2023-02" db="EMBL/GenBank/DDBJ databases">
        <title>Oceanobacillus kimchii IFOP_LL358 isolated form Alexandrium catenella lab strain.</title>
        <authorList>
            <person name="Gajardo G."/>
            <person name="Ueki S."/>
            <person name="Maruyama F."/>
        </authorList>
    </citation>
    <scope>NUCLEOTIDE SEQUENCE [LARGE SCALE GENOMIC DNA]</scope>
    <source>
        <strain evidence="1 2">IFOP_LL358</strain>
    </source>
</reference>
<evidence type="ECO:0008006" key="3">
    <source>
        <dbReference type="Google" id="ProtNLM"/>
    </source>
</evidence>
<gene>
    <name evidence="1" type="ORF">MACH08_25280</name>
</gene>
<keyword evidence="2" id="KW-1185">Reference proteome</keyword>
<organism evidence="1 2">
    <name type="scientific">Oceanobacillus kimchii</name>
    <dbReference type="NCBI Taxonomy" id="746691"/>
    <lineage>
        <taxon>Bacteria</taxon>
        <taxon>Bacillati</taxon>
        <taxon>Bacillota</taxon>
        <taxon>Bacilli</taxon>
        <taxon>Bacillales</taxon>
        <taxon>Bacillaceae</taxon>
        <taxon>Oceanobacillus</taxon>
    </lineage>
</organism>
<accession>A0ABQ5TIP3</accession>
<evidence type="ECO:0000313" key="2">
    <source>
        <dbReference type="Proteomes" id="UP001275436"/>
    </source>
</evidence>